<protein>
    <recommendedName>
        <fullName evidence="7">TLC domain-containing protein</fullName>
    </recommendedName>
</protein>
<dbReference type="GO" id="GO:0050291">
    <property type="term" value="F:sphingosine N-acyltransferase activity"/>
    <property type="evidence" value="ECO:0007669"/>
    <property type="project" value="InterPro"/>
</dbReference>
<comment type="subcellular location">
    <subcellularLocation>
        <location evidence="1">Endoplasmic reticulum membrane</location>
        <topology evidence="1">Multi-pass membrane protein</topology>
    </subcellularLocation>
</comment>
<evidence type="ECO:0000313" key="9">
    <source>
        <dbReference type="Proteomes" id="UP000541444"/>
    </source>
</evidence>
<dbReference type="GO" id="GO:0046513">
    <property type="term" value="P:ceramide biosynthetic process"/>
    <property type="evidence" value="ECO:0007669"/>
    <property type="project" value="InterPro"/>
</dbReference>
<dbReference type="InterPro" id="IPR006634">
    <property type="entry name" value="TLC-dom"/>
</dbReference>
<dbReference type="GO" id="GO:0005789">
    <property type="term" value="C:endoplasmic reticulum membrane"/>
    <property type="evidence" value="ECO:0007669"/>
    <property type="project" value="UniProtKB-SubCell"/>
</dbReference>
<evidence type="ECO:0000256" key="2">
    <source>
        <dbReference type="ARBA" id="ARBA00022692"/>
    </source>
</evidence>
<keyword evidence="2 5" id="KW-0812">Transmembrane</keyword>
<accession>A0A7J7L8X8</accession>
<proteinExistence type="predicted"/>
<dbReference type="OrthoDB" id="537032at2759"/>
<sequence>MEVIIAYFSKDLNFIRFFRIGSIVLALHDGSDVFLEAAKVFKYSEKELAASVCFGIFAASWFILRLVYFPFWVIKASSVDMGKYLNLSEAYPRMLYYVFNVMLLTLFIFHIYWWILIYSMITRQLKNKGQVGEDIRSDSEDEE</sequence>
<gene>
    <name evidence="8" type="ORF">GIB67_010758</name>
</gene>
<feature type="transmembrane region" description="Helical" evidence="6">
    <location>
        <begin position="94"/>
        <end position="118"/>
    </location>
</feature>
<organism evidence="8 9">
    <name type="scientific">Kingdonia uniflora</name>
    <dbReference type="NCBI Taxonomy" id="39325"/>
    <lineage>
        <taxon>Eukaryota</taxon>
        <taxon>Viridiplantae</taxon>
        <taxon>Streptophyta</taxon>
        <taxon>Embryophyta</taxon>
        <taxon>Tracheophyta</taxon>
        <taxon>Spermatophyta</taxon>
        <taxon>Magnoliopsida</taxon>
        <taxon>Ranunculales</taxon>
        <taxon>Circaeasteraceae</taxon>
        <taxon>Kingdonia</taxon>
    </lineage>
</organism>
<dbReference type="InterPro" id="IPR016439">
    <property type="entry name" value="Lag1/Lac1-like"/>
</dbReference>
<dbReference type="PANTHER" id="PTHR12560:SF0">
    <property type="entry name" value="LD18904P"/>
    <property type="match status" value="1"/>
</dbReference>
<evidence type="ECO:0000313" key="8">
    <source>
        <dbReference type="EMBL" id="KAF6139032.1"/>
    </source>
</evidence>
<feature type="transmembrane region" description="Helical" evidence="6">
    <location>
        <begin position="48"/>
        <end position="74"/>
    </location>
</feature>
<evidence type="ECO:0000256" key="4">
    <source>
        <dbReference type="ARBA" id="ARBA00023136"/>
    </source>
</evidence>
<keyword evidence="9" id="KW-1185">Reference proteome</keyword>
<dbReference type="Pfam" id="PF03798">
    <property type="entry name" value="TRAM_LAG1_CLN8"/>
    <property type="match status" value="1"/>
</dbReference>
<feature type="domain" description="TLC" evidence="7">
    <location>
        <begin position="1"/>
        <end position="126"/>
    </location>
</feature>
<dbReference type="Proteomes" id="UP000541444">
    <property type="component" value="Unassembled WGS sequence"/>
</dbReference>
<evidence type="ECO:0000259" key="7">
    <source>
        <dbReference type="PROSITE" id="PS50922"/>
    </source>
</evidence>
<keyword evidence="3 6" id="KW-1133">Transmembrane helix</keyword>
<reference evidence="8 9" key="1">
    <citation type="journal article" date="2020" name="IScience">
        <title>Genome Sequencing of the Endangered Kingdonia uniflora (Circaeasteraceae, Ranunculales) Reveals Potential Mechanisms of Evolutionary Specialization.</title>
        <authorList>
            <person name="Sun Y."/>
            <person name="Deng T."/>
            <person name="Zhang A."/>
            <person name="Moore M.J."/>
            <person name="Landis J.B."/>
            <person name="Lin N."/>
            <person name="Zhang H."/>
            <person name="Zhang X."/>
            <person name="Huang J."/>
            <person name="Zhang X."/>
            <person name="Sun H."/>
            <person name="Wang H."/>
        </authorList>
    </citation>
    <scope>NUCLEOTIDE SEQUENCE [LARGE SCALE GENOMIC DNA]</scope>
    <source>
        <strain evidence="8">TB1705</strain>
        <tissue evidence="8">Leaf</tissue>
    </source>
</reference>
<dbReference type="AlphaFoldDB" id="A0A7J7L8X8"/>
<dbReference type="EMBL" id="JACGCM010002535">
    <property type="protein sequence ID" value="KAF6139032.1"/>
    <property type="molecule type" value="Genomic_DNA"/>
</dbReference>
<keyword evidence="4 5" id="KW-0472">Membrane</keyword>
<comment type="caution">
    <text evidence="8">The sequence shown here is derived from an EMBL/GenBank/DDBJ whole genome shotgun (WGS) entry which is preliminary data.</text>
</comment>
<evidence type="ECO:0000256" key="5">
    <source>
        <dbReference type="PROSITE-ProRule" id="PRU00205"/>
    </source>
</evidence>
<name>A0A7J7L8X8_9MAGN</name>
<evidence type="ECO:0000256" key="3">
    <source>
        <dbReference type="ARBA" id="ARBA00022989"/>
    </source>
</evidence>
<evidence type="ECO:0000256" key="6">
    <source>
        <dbReference type="SAM" id="Phobius"/>
    </source>
</evidence>
<dbReference type="PROSITE" id="PS50922">
    <property type="entry name" value="TLC"/>
    <property type="match status" value="1"/>
</dbReference>
<evidence type="ECO:0000256" key="1">
    <source>
        <dbReference type="ARBA" id="ARBA00004477"/>
    </source>
</evidence>
<dbReference type="PANTHER" id="PTHR12560">
    <property type="entry name" value="LONGEVITY ASSURANCE FACTOR 1 LAG1"/>
    <property type="match status" value="1"/>
</dbReference>